<dbReference type="Pfam" id="PF00005">
    <property type="entry name" value="ABC_tran"/>
    <property type="match status" value="1"/>
</dbReference>
<feature type="domain" description="ABC transporter" evidence="13">
    <location>
        <begin position="5"/>
        <end position="243"/>
    </location>
</feature>
<dbReference type="SUPFAM" id="SSF52540">
    <property type="entry name" value="P-loop containing nucleoside triphosphate hydrolases"/>
    <property type="match status" value="1"/>
</dbReference>
<comment type="caution">
    <text evidence="14">The sequence shown here is derived from an EMBL/GenBank/DDBJ whole genome shotgun (WGS) entry which is preliminary data.</text>
</comment>
<keyword evidence="15" id="KW-1185">Reference proteome</keyword>
<dbReference type="Gene3D" id="3.40.50.300">
    <property type="entry name" value="P-loop containing nucleotide triphosphate hydrolases"/>
    <property type="match status" value="1"/>
</dbReference>
<evidence type="ECO:0000256" key="1">
    <source>
        <dbReference type="ARBA" id="ARBA00004429"/>
    </source>
</evidence>
<dbReference type="PANTHER" id="PTHR30572:SF7">
    <property type="entry name" value="MACROLIDE EXPORT ATP-BINDING_PERMEASE PROTEIN MACB"/>
    <property type="match status" value="1"/>
</dbReference>
<feature type="transmembrane region" description="Helical" evidence="12">
    <location>
        <begin position="607"/>
        <end position="630"/>
    </location>
</feature>
<dbReference type="CDD" id="cd03255">
    <property type="entry name" value="ABC_MJ0796_LolCDE_FtsE"/>
    <property type="match status" value="1"/>
</dbReference>
<keyword evidence="4" id="KW-0997">Cell inner membrane</keyword>
<evidence type="ECO:0000256" key="11">
    <source>
        <dbReference type="ARBA" id="ARBA00038388"/>
    </source>
</evidence>
<dbReference type="InterPro" id="IPR003838">
    <property type="entry name" value="ABC3_permease_C"/>
</dbReference>
<dbReference type="InterPro" id="IPR003593">
    <property type="entry name" value="AAA+_ATPase"/>
</dbReference>
<dbReference type="InterPro" id="IPR050250">
    <property type="entry name" value="Macrolide_Exporter_MacB"/>
</dbReference>
<dbReference type="NCBIfam" id="NF007826">
    <property type="entry name" value="PRK10535.1"/>
    <property type="match status" value="1"/>
</dbReference>
<evidence type="ECO:0000256" key="2">
    <source>
        <dbReference type="ARBA" id="ARBA00022448"/>
    </source>
</evidence>
<dbReference type="Pfam" id="PF12704">
    <property type="entry name" value="MacB_PCD"/>
    <property type="match status" value="1"/>
</dbReference>
<reference evidence="14 15" key="1">
    <citation type="submission" date="2018-10" db="EMBL/GenBank/DDBJ databases">
        <title>Genomic Encyclopedia of Archaeal and Bacterial Type Strains, Phase II (KMG-II): from individual species to whole genera.</title>
        <authorList>
            <person name="Goeker M."/>
        </authorList>
    </citation>
    <scope>NUCLEOTIDE SEQUENCE [LARGE SCALE GENOMIC DNA]</scope>
    <source>
        <strain evidence="14 15">DSM 15149</strain>
    </source>
</reference>
<organism evidence="14 15">
    <name type="scientific">Photorhabdus asymbiotica</name>
    <dbReference type="NCBI Taxonomy" id="291112"/>
    <lineage>
        <taxon>Bacteria</taxon>
        <taxon>Pseudomonadati</taxon>
        <taxon>Pseudomonadota</taxon>
        <taxon>Gammaproteobacteria</taxon>
        <taxon>Enterobacterales</taxon>
        <taxon>Morganellaceae</taxon>
        <taxon>Photorhabdus</taxon>
    </lineage>
</organism>
<protein>
    <submittedName>
        <fullName evidence="14">Macrolide transport system ATP-binding/permease protein</fullName>
    </submittedName>
</protein>
<dbReference type="EMBL" id="RBLJ01000004">
    <property type="protein sequence ID" value="RKS56685.1"/>
    <property type="molecule type" value="Genomic_DNA"/>
</dbReference>
<keyword evidence="8" id="KW-1278">Translocase</keyword>
<evidence type="ECO:0000256" key="10">
    <source>
        <dbReference type="ARBA" id="ARBA00023136"/>
    </source>
</evidence>
<evidence type="ECO:0000259" key="13">
    <source>
        <dbReference type="PROSITE" id="PS50893"/>
    </source>
</evidence>
<dbReference type="PANTHER" id="PTHR30572">
    <property type="entry name" value="MEMBRANE COMPONENT OF TRANSPORTER-RELATED"/>
    <property type="match status" value="1"/>
</dbReference>
<accession>A0ABX9SHU1</accession>
<keyword evidence="7 14" id="KW-0067">ATP-binding</keyword>
<dbReference type="InterPro" id="IPR017911">
    <property type="entry name" value="MacB-like_ATP-bd"/>
</dbReference>
<keyword evidence="9 12" id="KW-1133">Transmembrane helix</keyword>
<dbReference type="InterPro" id="IPR027417">
    <property type="entry name" value="P-loop_NTPase"/>
</dbReference>
<evidence type="ECO:0000256" key="9">
    <source>
        <dbReference type="ARBA" id="ARBA00022989"/>
    </source>
</evidence>
<evidence type="ECO:0000256" key="8">
    <source>
        <dbReference type="ARBA" id="ARBA00022967"/>
    </source>
</evidence>
<dbReference type="InterPro" id="IPR017871">
    <property type="entry name" value="ABC_transporter-like_CS"/>
</dbReference>
<keyword evidence="2" id="KW-0813">Transport</keyword>
<dbReference type="SMART" id="SM00382">
    <property type="entry name" value="AAA"/>
    <property type="match status" value="1"/>
</dbReference>
<evidence type="ECO:0000256" key="3">
    <source>
        <dbReference type="ARBA" id="ARBA00022475"/>
    </source>
</evidence>
<proteinExistence type="inferred from homology"/>
<keyword evidence="6" id="KW-0547">Nucleotide-binding</keyword>
<dbReference type="PROSITE" id="PS50893">
    <property type="entry name" value="ABC_TRANSPORTER_2"/>
    <property type="match status" value="1"/>
</dbReference>
<dbReference type="Proteomes" id="UP000280955">
    <property type="component" value="Unassembled WGS sequence"/>
</dbReference>
<comment type="subcellular location">
    <subcellularLocation>
        <location evidence="1">Cell inner membrane</location>
        <topology evidence="1">Multi-pass membrane protein</topology>
    </subcellularLocation>
</comment>
<dbReference type="RefSeq" id="WP_015834983.1">
    <property type="nucleotide sequence ID" value="NC_012962.1"/>
</dbReference>
<dbReference type="PROSITE" id="PS00211">
    <property type="entry name" value="ABC_TRANSPORTER_1"/>
    <property type="match status" value="1"/>
</dbReference>
<dbReference type="InterPro" id="IPR003439">
    <property type="entry name" value="ABC_transporter-like_ATP-bd"/>
</dbReference>
<dbReference type="InterPro" id="IPR025857">
    <property type="entry name" value="MacB_PCD"/>
</dbReference>
<comment type="similarity">
    <text evidence="11">Belongs to the ABC transporter superfamily. Macrolide exporter (TC 3.A.1.122) family.</text>
</comment>
<feature type="transmembrane region" description="Helical" evidence="12">
    <location>
        <begin position="272"/>
        <end position="292"/>
    </location>
</feature>
<keyword evidence="10 12" id="KW-0472">Membrane</keyword>
<evidence type="ECO:0000256" key="7">
    <source>
        <dbReference type="ARBA" id="ARBA00022840"/>
    </source>
</evidence>
<keyword evidence="3" id="KW-1003">Cell membrane</keyword>
<evidence type="ECO:0000256" key="5">
    <source>
        <dbReference type="ARBA" id="ARBA00022692"/>
    </source>
</evidence>
<dbReference type="GO" id="GO:0005524">
    <property type="term" value="F:ATP binding"/>
    <property type="evidence" value="ECO:0007669"/>
    <property type="project" value="UniProtKB-KW"/>
</dbReference>
<evidence type="ECO:0000256" key="4">
    <source>
        <dbReference type="ARBA" id="ARBA00022519"/>
    </source>
</evidence>
<sequence length="647" mass="70618">MNALLELQGITRSYPAGEEQVKVLDNVTLSIYAGEMVAIIGASGSGKSTLMNILGCLDKPSGGEYRVAGQNIAELNNDELAALRREHFGFIFQRYHLLTHLTAEQNVEIPAVYAGAAKTERRQRAIELLGRLGLEERISYRPGQLSGGQQQRVSIARALMNGGQVILADEPTGALDSHSGEEVMTILKQLCEQGHTVIIVTHDPKIAAQAQRIIEIKDGHIMSDSGSQLRKEVIKAQSVTSKISSIRQIFGRFNEALLMAWRAMVANKMRTLLTMLGIIIGIASVVTILVIGDAAKALVLSDIKEIATNTISVYPGEDFGSDDPVSKQALKIADVDAIKAQPYILAVSPVIEGGMRLRKGNIDVAARVSGIGDEYFQVYAQRFAQGMNFTSDMVRRQGQVVVIDKNTQRKLFPHQKNVIGEVILMGNMPATIVGVIAERKSAFGSDSSLHVWLPYSTMASRLMNRNYLDSITVRINDGHNSKDAEQKIVQLLTLRHGKKDIFTYNTDMLIKTVEKTTRTLQLFLTMVAVISLIVGGIGVMNIMLVSVTERTREIGIRMAVGARTSDVMQQFLIEAILVCLVGGVLGIALSYMIAFIAQLALPGWRFVFQPVALLSAFACSTAIGVIFGYLPARNAARLDPIEALARE</sequence>
<evidence type="ECO:0000313" key="15">
    <source>
        <dbReference type="Proteomes" id="UP000280955"/>
    </source>
</evidence>
<evidence type="ECO:0000313" key="14">
    <source>
        <dbReference type="EMBL" id="RKS56685.1"/>
    </source>
</evidence>
<gene>
    <name evidence="14" type="ORF">BDD30_3310</name>
</gene>
<evidence type="ECO:0000256" key="6">
    <source>
        <dbReference type="ARBA" id="ARBA00022741"/>
    </source>
</evidence>
<feature type="transmembrane region" description="Helical" evidence="12">
    <location>
        <begin position="571"/>
        <end position="601"/>
    </location>
</feature>
<keyword evidence="5 12" id="KW-0812">Transmembrane</keyword>
<feature type="transmembrane region" description="Helical" evidence="12">
    <location>
        <begin position="522"/>
        <end position="547"/>
    </location>
</feature>
<evidence type="ECO:0000256" key="12">
    <source>
        <dbReference type="SAM" id="Phobius"/>
    </source>
</evidence>
<dbReference type="Pfam" id="PF02687">
    <property type="entry name" value="FtsX"/>
    <property type="match status" value="1"/>
</dbReference>
<name>A0ABX9SHU1_9GAMM</name>